<gene>
    <name evidence="2" type="ORF">CEXT_189231</name>
</gene>
<accession>A0AAV4VHK6</accession>
<dbReference type="EMBL" id="BPLR01014561">
    <property type="protein sequence ID" value="GIY69642.1"/>
    <property type="molecule type" value="Genomic_DNA"/>
</dbReference>
<protein>
    <submittedName>
        <fullName evidence="2">Uncharacterized protein</fullName>
    </submittedName>
</protein>
<comment type="caution">
    <text evidence="2">The sequence shown here is derived from an EMBL/GenBank/DDBJ whole genome shotgun (WGS) entry which is preliminary data.</text>
</comment>
<sequence length="152" mass="16512">MSRTKRNPTSANKAALSKTKGIPGSPPTPLAPRGSKASFALISRWIGLPTGQVFLGGEGRLSCSWTDWTLSTTSTFIKHTSTRSPANIHFLHSPAAPHRTGKKRAGRIGRGCSDLQMASRSSLTGRSRQIERFGFSMNDKKFALKPSDLMKQ</sequence>
<organism evidence="2 3">
    <name type="scientific">Caerostris extrusa</name>
    <name type="common">Bark spider</name>
    <name type="synonym">Caerostris bankana</name>
    <dbReference type="NCBI Taxonomy" id="172846"/>
    <lineage>
        <taxon>Eukaryota</taxon>
        <taxon>Metazoa</taxon>
        <taxon>Ecdysozoa</taxon>
        <taxon>Arthropoda</taxon>
        <taxon>Chelicerata</taxon>
        <taxon>Arachnida</taxon>
        <taxon>Araneae</taxon>
        <taxon>Araneomorphae</taxon>
        <taxon>Entelegynae</taxon>
        <taxon>Araneoidea</taxon>
        <taxon>Araneidae</taxon>
        <taxon>Caerostris</taxon>
    </lineage>
</organism>
<evidence type="ECO:0000313" key="3">
    <source>
        <dbReference type="Proteomes" id="UP001054945"/>
    </source>
</evidence>
<evidence type="ECO:0000313" key="2">
    <source>
        <dbReference type="EMBL" id="GIY69642.1"/>
    </source>
</evidence>
<reference evidence="2 3" key="1">
    <citation type="submission" date="2021-06" db="EMBL/GenBank/DDBJ databases">
        <title>Caerostris extrusa draft genome.</title>
        <authorList>
            <person name="Kono N."/>
            <person name="Arakawa K."/>
        </authorList>
    </citation>
    <scope>NUCLEOTIDE SEQUENCE [LARGE SCALE GENOMIC DNA]</scope>
</reference>
<evidence type="ECO:0000256" key="1">
    <source>
        <dbReference type="SAM" id="MobiDB-lite"/>
    </source>
</evidence>
<dbReference type="AlphaFoldDB" id="A0AAV4VHK6"/>
<feature type="region of interest" description="Disordered" evidence="1">
    <location>
        <begin position="1"/>
        <end position="33"/>
    </location>
</feature>
<keyword evidence="3" id="KW-1185">Reference proteome</keyword>
<name>A0AAV4VHK6_CAEEX</name>
<proteinExistence type="predicted"/>
<dbReference type="Proteomes" id="UP001054945">
    <property type="component" value="Unassembled WGS sequence"/>
</dbReference>